<dbReference type="InterPro" id="IPR008523">
    <property type="entry name" value="DUF805"/>
</dbReference>
<protein>
    <submittedName>
        <fullName evidence="3">DUF805 domain-containing protein</fullName>
    </submittedName>
</protein>
<accession>A0ABW1SLK7</accession>
<feature type="transmembrane region" description="Helical" evidence="1">
    <location>
        <begin position="81"/>
        <end position="107"/>
    </location>
</feature>
<dbReference type="Pfam" id="PF05656">
    <property type="entry name" value="DUF805"/>
    <property type="match status" value="1"/>
</dbReference>
<gene>
    <name evidence="3" type="ORF">ACFP1L_12125</name>
</gene>
<evidence type="ECO:0000259" key="2">
    <source>
        <dbReference type="Pfam" id="PF13240"/>
    </source>
</evidence>
<keyword evidence="1" id="KW-0472">Membrane</keyword>
<dbReference type="PANTHER" id="PTHR34980:SF3">
    <property type="entry name" value="BLR8105 PROTEIN"/>
    <property type="match status" value="1"/>
</dbReference>
<name>A0ABW1SLK7_9LACO</name>
<comment type="caution">
    <text evidence="3">The sequence shown here is derived from an EMBL/GenBank/DDBJ whole genome shotgun (WGS) entry which is preliminary data.</text>
</comment>
<keyword evidence="4" id="KW-1185">Reference proteome</keyword>
<feature type="domain" description="Zinc-ribbon" evidence="2">
    <location>
        <begin position="5"/>
        <end position="26"/>
    </location>
</feature>
<evidence type="ECO:0000256" key="1">
    <source>
        <dbReference type="SAM" id="Phobius"/>
    </source>
</evidence>
<evidence type="ECO:0000313" key="3">
    <source>
        <dbReference type="EMBL" id="MFC6202610.1"/>
    </source>
</evidence>
<dbReference type="PANTHER" id="PTHR34980">
    <property type="entry name" value="INNER MEMBRANE PROTEIN-RELATED-RELATED"/>
    <property type="match status" value="1"/>
</dbReference>
<dbReference type="EMBL" id="JBHSSE010000024">
    <property type="protein sequence ID" value="MFC6202610.1"/>
    <property type="molecule type" value="Genomic_DNA"/>
</dbReference>
<sequence length="196" mass="22030">MDKKFCIKCGKEIQESAEFCPFCGTKQENGAKSEQSTTVHTQMETIDKPYNESSNPNLISSTKLLFRDSFKIDKRMGRADYWWALLGVTLITFVITFVYSFIIGAITGIGSELLEFNIDGSPTGTTIALFVLLAIMLIYSIYIFIIGLTAEFRRLHDIGLSGAFWLINFVPVIGSLAVLIMMLQPSRQKGNRYINK</sequence>
<dbReference type="Pfam" id="PF13240">
    <property type="entry name" value="Zn_Ribbon_1"/>
    <property type="match status" value="1"/>
</dbReference>
<keyword evidence="1" id="KW-1133">Transmembrane helix</keyword>
<evidence type="ECO:0000313" key="4">
    <source>
        <dbReference type="Proteomes" id="UP001596171"/>
    </source>
</evidence>
<dbReference type="InterPro" id="IPR026870">
    <property type="entry name" value="Zinc_ribbon_dom"/>
</dbReference>
<keyword evidence="1" id="KW-0812">Transmembrane</keyword>
<proteinExistence type="predicted"/>
<feature type="transmembrane region" description="Helical" evidence="1">
    <location>
        <begin position="162"/>
        <end position="183"/>
    </location>
</feature>
<feature type="transmembrane region" description="Helical" evidence="1">
    <location>
        <begin position="127"/>
        <end position="150"/>
    </location>
</feature>
<dbReference type="RefSeq" id="WP_137616541.1">
    <property type="nucleotide sequence ID" value="NZ_BJDI01000010.1"/>
</dbReference>
<organism evidence="3 4">
    <name type="scientific">Lactiplantibacillus nangangensis</name>
    <dbReference type="NCBI Taxonomy" id="2559917"/>
    <lineage>
        <taxon>Bacteria</taxon>
        <taxon>Bacillati</taxon>
        <taxon>Bacillota</taxon>
        <taxon>Bacilli</taxon>
        <taxon>Lactobacillales</taxon>
        <taxon>Lactobacillaceae</taxon>
        <taxon>Lactiplantibacillus</taxon>
    </lineage>
</organism>
<dbReference type="Proteomes" id="UP001596171">
    <property type="component" value="Unassembled WGS sequence"/>
</dbReference>
<reference evidence="4" key="1">
    <citation type="journal article" date="2019" name="Int. J. Syst. Evol. Microbiol.">
        <title>The Global Catalogue of Microorganisms (GCM) 10K type strain sequencing project: providing services to taxonomists for standard genome sequencing and annotation.</title>
        <authorList>
            <consortium name="The Broad Institute Genomics Platform"/>
            <consortium name="The Broad Institute Genome Sequencing Center for Infectious Disease"/>
            <person name="Wu L."/>
            <person name="Ma J."/>
        </authorList>
    </citation>
    <scope>NUCLEOTIDE SEQUENCE [LARGE SCALE GENOMIC DNA]</scope>
    <source>
        <strain evidence="4">CCM 8930</strain>
    </source>
</reference>